<proteinExistence type="predicted"/>
<dbReference type="InterPro" id="IPR036736">
    <property type="entry name" value="ACP-like_sf"/>
</dbReference>
<dbReference type="EMBL" id="CP108110">
    <property type="protein sequence ID" value="WUQ82095.1"/>
    <property type="molecule type" value="Genomic_DNA"/>
</dbReference>
<reference evidence="1" key="1">
    <citation type="submission" date="2022-10" db="EMBL/GenBank/DDBJ databases">
        <title>The complete genomes of actinobacterial strains from the NBC collection.</title>
        <authorList>
            <person name="Joergensen T.S."/>
            <person name="Alvarez Arevalo M."/>
            <person name="Sterndorff E.B."/>
            <person name="Faurdal D."/>
            <person name="Vuksanovic O."/>
            <person name="Mourched A.-S."/>
            <person name="Charusanti P."/>
            <person name="Shaw S."/>
            <person name="Blin K."/>
            <person name="Weber T."/>
        </authorList>
    </citation>
    <scope>NUCLEOTIDE SEQUENCE</scope>
    <source>
        <strain evidence="1">NBC_00222</strain>
    </source>
</reference>
<evidence type="ECO:0000313" key="1">
    <source>
        <dbReference type="EMBL" id="WUQ82095.1"/>
    </source>
</evidence>
<gene>
    <name evidence="1" type="ORF">OHA16_03325</name>
</gene>
<dbReference type="RefSeq" id="WP_328953161.1">
    <property type="nucleotide sequence ID" value="NZ_CP108110.1"/>
</dbReference>
<evidence type="ECO:0008006" key="3">
    <source>
        <dbReference type="Google" id="ProtNLM"/>
    </source>
</evidence>
<accession>A0ABZ1TUR2</accession>
<organism evidence="1 2">
    <name type="scientific">Kitasatospora purpeofusca</name>
    <dbReference type="NCBI Taxonomy" id="67352"/>
    <lineage>
        <taxon>Bacteria</taxon>
        <taxon>Bacillati</taxon>
        <taxon>Actinomycetota</taxon>
        <taxon>Actinomycetes</taxon>
        <taxon>Kitasatosporales</taxon>
        <taxon>Streptomycetaceae</taxon>
        <taxon>Kitasatospora</taxon>
    </lineage>
</organism>
<sequence>MTDLARPDRAEVLEMLAAFGQRAAEDVPDELGSLELTWLIAEFEQRYGIEPDLDDEAFEAVRTVDDAVAVFRAAVLAAGDGAVDGAAVDGGAVDGSVVDGSAVDSPAGAAVTAGAARP</sequence>
<evidence type="ECO:0000313" key="2">
    <source>
        <dbReference type="Proteomes" id="UP001432222"/>
    </source>
</evidence>
<protein>
    <recommendedName>
        <fullName evidence="3">Carrier domain-containing protein</fullName>
    </recommendedName>
</protein>
<dbReference type="Gene3D" id="1.10.1200.10">
    <property type="entry name" value="ACP-like"/>
    <property type="match status" value="1"/>
</dbReference>
<dbReference type="Proteomes" id="UP001432222">
    <property type="component" value="Chromosome"/>
</dbReference>
<keyword evidence="2" id="KW-1185">Reference proteome</keyword>
<name>A0ABZ1TUR2_9ACTN</name>